<organism evidence="1 2">
    <name type="scientific">Pseudomonas songnenensis</name>
    <dbReference type="NCBI Taxonomy" id="1176259"/>
    <lineage>
        <taxon>Bacteria</taxon>
        <taxon>Pseudomonadati</taxon>
        <taxon>Pseudomonadota</taxon>
        <taxon>Gammaproteobacteria</taxon>
        <taxon>Pseudomonadales</taxon>
        <taxon>Pseudomonadaceae</taxon>
        <taxon>Pseudomonas</taxon>
    </lineage>
</organism>
<gene>
    <name evidence="1" type="ORF">EJA06_022080</name>
</gene>
<dbReference type="EMBL" id="RWYU02000012">
    <property type="protein sequence ID" value="RYJ59200.1"/>
    <property type="molecule type" value="Genomic_DNA"/>
</dbReference>
<dbReference type="OrthoDB" id="6916131at2"/>
<evidence type="ECO:0000313" key="2">
    <source>
        <dbReference type="Proteomes" id="UP000282800"/>
    </source>
</evidence>
<accession>A0A482U456</accession>
<sequence>MSNPHFGRGGLRDYLYYQLNVGETLERSNGTPERGAIQKAPRLDTYEIGLIAATQVEADRFLGLVERAIHEHLPKPWRHRFTAYGLDQAWRPQRLFDEVHWLNNTPASPLLLEILVSLGRLVHIHLLENSCVKLQPGIRTYNWSSEADLVEFWKSLYLSRELCWFLELEWGSYFTWQPRVGCFATVNAGWGATPSAAVNALRTSADAINPSHPDNAILIIEGFINTTIGDCVEIVNALEGIYEFDFFTTGWVSSNYSGYGLKLLRFCPT</sequence>
<name>A0A482U456_9PSED</name>
<dbReference type="AlphaFoldDB" id="A0A482U456"/>
<dbReference type="Proteomes" id="UP000282800">
    <property type="component" value="Unassembled WGS sequence"/>
</dbReference>
<evidence type="ECO:0000313" key="1">
    <source>
        <dbReference type="EMBL" id="RYJ59200.1"/>
    </source>
</evidence>
<reference evidence="1 2" key="1">
    <citation type="submission" date="2019-01" db="EMBL/GenBank/DDBJ databases">
        <title>High-quality draft genome of. Pseudomonas songnenensis str. L103, a full-fledged denitrifier isolated from 100 meters deep aquifer in a heavily nitrogen fertilized agricultural area.</title>
        <authorList>
            <person name="Liu M."/>
            <person name="Liu B."/>
        </authorList>
    </citation>
    <scope>NUCLEOTIDE SEQUENCE [LARGE SCALE GENOMIC DNA]</scope>
    <source>
        <strain evidence="1 2">L103</strain>
    </source>
</reference>
<dbReference type="RefSeq" id="WP_126190714.1">
    <property type="nucleotide sequence ID" value="NZ_RWYU02000012.1"/>
</dbReference>
<proteinExistence type="predicted"/>
<protein>
    <submittedName>
        <fullName evidence="1">Uncharacterized protein</fullName>
    </submittedName>
</protein>
<comment type="caution">
    <text evidence="1">The sequence shown here is derived from an EMBL/GenBank/DDBJ whole genome shotgun (WGS) entry which is preliminary data.</text>
</comment>